<accession>A0ACB8T8S5</accession>
<dbReference type="Proteomes" id="UP000814140">
    <property type="component" value="Unassembled WGS sequence"/>
</dbReference>
<name>A0ACB8T8S5_9AGAM</name>
<organism evidence="1 2">
    <name type="scientific">Artomyces pyxidatus</name>
    <dbReference type="NCBI Taxonomy" id="48021"/>
    <lineage>
        <taxon>Eukaryota</taxon>
        <taxon>Fungi</taxon>
        <taxon>Dikarya</taxon>
        <taxon>Basidiomycota</taxon>
        <taxon>Agaricomycotina</taxon>
        <taxon>Agaricomycetes</taxon>
        <taxon>Russulales</taxon>
        <taxon>Auriscalpiaceae</taxon>
        <taxon>Artomyces</taxon>
    </lineage>
</organism>
<sequence>MSEPRSIKITLLAASGLVKRDLFSLPSPFAVITVDDDPEIRQTAILKKTLTPYWNETFDITVRDSSKISVQVFDQRKFKKQDQGFLGAVTIRIGDVLNLASGGHVIQNLDLQQGQDGQPVHGKLMFSLATEGEEFAASELSESVAAAQASVSAAEPGSSTLPPRTRASQLSSHESMHPPPPQHQLRSSRSVSALRSEGNAPARNVPPTPPRTDVPTSAATSAAGDDDSLPVGWERRLDDRGRPYYVDHNHRITTWTRPVSATATPSRPPAAELRSSQPPRPEQSTQLLPPNTTNPDGTYADVPLPMGWEERRTPNGRSYFVDHHTRTTTWNDPRRGAVGPVPAAAVATRAALGPLPSGWEMRMTSTQRVYFVDHNTRTTSWDDPRLPSTVDADAPQYKRDYRRKVVYFRSQPAMRVSAESKCELRVRRGWVFEDSFAAIMRLRPEDLKKRLMVKFEGEDGLDYGGVSREWFFLLSHEMFNPSYGLFEYSAHDNYTLQINPASGVNPEHLDYFKFIGRCLGLAIFHHRFLDAYFVPSFYKMILGKKVSLKDLEAVDFDLHKGLTWMLENDITDVLEESFCTTEDRFGELVTVDLKPNGENIPVTEENKQEYVDLVVDYRIHKRVGDQFNAFMSGFADALPLDLIRVFDENELELLIGGMSEIDMDDWTKFTDYRGYEKTDQVIEWFWQCLRSWPAERKARLLQFTTGTSRVPVNGFKDLQGSDGPRRFTIEKSGDPNGLPRSHTCFNRLDLPPYQDYESLERKLRFAIEETEGFGQE</sequence>
<reference evidence="1" key="1">
    <citation type="submission" date="2021-03" db="EMBL/GenBank/DDBJ databases">
        <authorList>
            <consortium name="DOE Joint Genome Institute"/>
            <person name="Ahrendt S."/>
            <person name="Looney B.P."/>
            <person name="Miyauchi S."/>
            <person name="Morin E."/>
            <person name="Drula E."/>
            <person name="Courty P.E."/>
            <person name="Chicoki N."/>
            <person name="Fauchery L."/>
            <person name="Kohler A."/>
            <person name="Kuo A."/>
            <person name="Labutti K."/>
            <person name="Pangilinan J."/>
            <person name="Lipzen A."/>
            <person name="Riley R."/>
            <person name="Andreopoulos W."/>
            <person name="He G."/>
            <person name="Johnson J."/>
            <person name="Barry K.W."/>
            <person name="Grigoriev I.V."/>
            <person name="Nagy L."/>
            <person name="Hibbett D."/>
            <person name="Henrissat B."/>
            <person name="Matheny P.B."/>
            <person name="Labbe J."/>
            <person name="Martin F."/>
        </authorList>
    </citation>
    <scope>NUCLEOTIDE SEQUENCE</scope>
    <source>
        <strain evidence="1">HHB10654</strain>
    </source>
</reference>
<reference evidence="1" key="2">
    <citation type="journal article" date="2022" name="New Phytol.">
        <title>Evolutionary transition to the ectomycorrhizal habit in the genomes of a hyperdiverse lineage of mushroom-forming fungi.</title>
        <authorList>
            <person name="Looney B."/>
            <person name="Miyauchi S."/>
            <person name="Morin E."/>
            <person name="Drula E."/>
            <person name="Courty P.E."/>
            <person name="Kohler A."/>
            <person name="Kuo A."/>
            <person name="LaButti K."/>
            <person name="Pangilinan J."/>
            <person name="Lipzen A."/>
            <person name="Riley R."/>
            <person name="Andreopoulos W."/>
            <person name="He G."/>
            <person name="Johnson J."/>
            <person name="Nolan M."/>
            <person name="Tritt A."/>
            <person name="Barry K.W."/>
            <person name="Grigoriev I.V."/>
            <person name="Nagy L.G."/>
            <person name="Hibbett D."/>
            <person name="Henrissat B."/>
            <person name="Matheny P.B."/>
            <person name="Labbe J."/>
            <person name="Martin F.M."/>
        </authorList>
    </citation>
    <scope>NUCLEOTIDE SEQUENCE</scope>
    <source>
        <strain evidence="1">HHB10654</strain>
    </source>
</reference>
<evidence type="ECO:0000313" key="1">
    <source>
        <dbReference type="EMBL" id="KAI0064968.1"/>
    </source>
</evidence>
<dbReference type="EMBL" id="MU277197">
    <property type="protein sequence ID" value="KAI0064968.1"/>
    <property type="molecule type" value="Genomic_DNA"/>
</dbReference>
<evidence type="ECO:0000313" key="2">
    <source>
        <dbReference type="Proteomes" id="UP000814140"/>
    </source>
</evidence>
<protein>
    <submittedName>
        <fullName evidence="1">HECT-domain-containing protein</fullName>
    </submittedName>
</protein>
<proteinExistence type="predicted"/>
<keyword evidence="2" id="KW-1185">Reference proteome</keyword>
<gene>
    <name evidence="1" type="ORF">BV25DRAFT_1822747</name>
</gene>
<comment type="caution">
    <text evidence="1">The sequence shown here is derived from an EMBL/GenBank/DDBJ whole genome shotgun (WGS) entry which is preliminary data.</text>
</comment>